<reference evidence="1 2" key="1">
    <citation type="journal article" date="2020" name="Genes (Basel)">
        <title>Genomic Comparison of Insect Gut Symbionts from Divergent Burkholderia Subclades.</title>
        <authorList>
            <person name="Takeshita K."/>
            <person name="Kikuchi Y."/>
        </authorList>
    </citation>
    <scope>NUCLEOTIDE SEQUENCE [LARGE SCALE GENOMIC DNA]</scope>
    <source>
        <strain evidence="1 2">PGU16</strain>
        <plasmid evidence="1 2">PPGU16_p2</plasmid>
    </source>
</reference>
<evidence type="ECO:0000313" key="1">
    <source>
        <dbReference type="EMBL" id="BCF95134.1"/>
    </source>
</evidence>
<organism evidence="1 2">
    <name type="scientific">Paraburkholderia largidicola</name>
    <dbReference type="NCBI Taxonomy" id="3014751"/>
    <lineage>
        <taxon>Bacteria</taxon>
        <taxon>Pseudomonadati</taxon>
        <taxon>Pseudomonadota</taxon>
        <taxon>Betaproteobacteria</taxon>
        <taxon>Burkholderiales</taxon>
        <taxon>Burkholderiaceae</taxon>
        <taxon>Paraburkholderia</taxon>
    </lineage>
</organism>
<dbReference type="KEGG" id="plad:PPGU16_82010"/>
<dbReference type="RefSeq" id="WP_243460788.1">
    <property type="nucleotide sequence ID" value="NZ_AP023177.1"/>
</dbReference>
<proteinExistence type="predicted"/>
<protein>
    <submittedName>
        <fullName evidence="1">Uncharacterized protein</fullName>
    </submittedName>
</protein>
<keyword evidence="2" id="KW-1185">Reference proteome</keyword>
<name>A0A7I8C278_9BURK</name>
<sequence length="376" mass="38257">MSIIEMAIVLLAAAIMTVVGIKQDVAKQRAGLLAAEGQSEARINVALSKWSTDNFSTLLAQYASSGSATLTAPSIDDLHTQGYLKTAFRDGPFWGGTYQIDMTMVPAGCTADAGNCHVSYRMYTSQPVTHYGQPDSDAASQIAQAGGSDFGYSKLPSPANIVGLLGKWTAANPVGGSPAGVVLATNGDGGDGDAIYIRRDGSLTWTGDQNVNHVSLHNVHNLDAEGTISAANVGATGAIAASGAVAAGTTVSTGNIGWPRTACPSANAMTGASDNSGLMLSCQDVSGVLQWMPVGGQKLWYGYTGIPNGNGTFVPNPNCPGGGTPGITVSGQSLYTDPTAAINYPTVGTGPWTVYITDGSGSIIPGSAVASTFCSY</sequence>
<accession>A0A7I8C278</accession>
<gene>
    <name evidence="1" type="ORF">PPGU16_82010</name>
</gene>
<dbReference type="AlphaFoldDB" id="A0A7I8C278"/>
<dbReference type="Proteomes" id="UP000510888">
    <property type="component" value="Plasmid PPGU16_p2"/>
</dbReference>
<keyword evidence="1" id="KW-0614">Plasmid</keyword>
<evidence type="ECO:0000313" key="2">
    <source>
        <dbReference type="Proteomes" id="UP000510888"/>
    </source>
</evidence>
<dbReference type="EMBL" id="AP023177">
    <property type="protein sequence ID" value="BCF95134.1"/>
    <property type="molecule type" value="Genomic_DNA"/>
</dbReference>
<geneLocation type="plasmid" evidence="1 2">
    <name>PPGU16_p2</name>
</geneLocation>